<dbReference type="InterPro" id="IPR003593">
    <property type="entry name" value="AAA+_ATPase"/>
</dbReference>
<dbReference type="GO" id="GO:0005524">
    <property type="term" value="F:ATP binding"/>
    <property type="evidence" value="ECO:0007669"/>
    <property type="project" value="InterPro"/>
</dbReference>
<dbReference type="PANTHER" id="PTHR42759:SF1">
    <property type="entry name" value="MAGNESIUM-CHELATASE SUBUNIT CHLD"/>
    <property type="match status" value="1"/>
</dbReference>
<keyword evidence="3" id="KW-1185">Reference proteome</keyword>
<dbReference type="Gene3D" id="3.40.50.300">
    <property type="entry name" value="P-loop containing nucleotide triphosphate hydrolases"/>
    <property type="match status" value="1"/>
</dbReference>
<dbReference type="EMBL" id="AYKG01000039">
    <property type="protein sequence ID" value="ROO26050.1"/>
    <property type="molecule type" value="Genomic_DNA"/>
</dbReference>
<sequence>MSMVFDSPDTLTQALADTGYIIDDELATAVYLAAALARPILIEGPAGVGKTAVAAAISQAMETSLHRLQCYEGLDAGHALYDWDYPRQFMAIRLAEAGDTAIDENTLYSDRYLLQRPVLAALASAQRAVLLIDELDRADEAFEALLLEALSDWQISIPEYGTVTAATPPIVIVTGNRSRELSDALRRRCLYAWIDYPSAAHETRVLKARLPDIEHALAEQISRFLARVRGLDLAKQPGLSESLDWARAMITVGASDLAHERVPTTLAALVKDPADIQALRTHWHALIDEPA</sequence>
<evidence type="ECO:0000259" key="1">
    <source>
        <dbReference type="SMART" id="SM00382"/>
    </source>
</evidence>
<dbReference type="SMART" id="SM00382">
    <property type="entry name" value="AAA"/>
    <property type="match status" value="1"/>
</dbReference>
<proteinExistence type="predicted"/>
<organism evidence="2 3">
    <name type="scientific">Salinisphaera japonica YTM-1</name>
    <dbReference type="NCBI Taxonomy" id="1209778"/>
    <lineage>
        <taxon>Bacteria</taxon>
        <taxon>Pseudomonadati</taxon>
        <taxon>Pseudomonadota</taxon>
        <taxon>Gammaproteobacteria</taxon>
        <taxon>Salinisphaerales</taxon>
        <taxon>Salinisphaeraceae</taxon>
        <taxon>Salinisphaera</taxon>
    </lineage>
</organism>
<gene>
    <name evidence="2" type="ORF">SAJA_11750</name>
</gene>
<dbReference type="AlphaFoldDB" id="A0A423PKB1"/>
<dbReference type="InterPro" id="IPR050764">
    <property type="entry name" value="CbbQ/NirQ/NorQ/GpvN"/>
</dbReference>
<dbReference type="CDD" id="cd00009">
    <property type="entry name" value="AAA"/>
    <property type="match status" value="1"/>
</dbReference>
<dbReference type="Proteomes" id="UP000285310">
    <property type="component" value="Unassembled WGS sequence"/>
</dbReference>
<dbReference type="GO" id="GO:0016887">
    <property type="term" value="F:ATP hydrolysis activity"/>
    <property type="evidence" value="ECO:0007669"/>
    <property type="project" value="InterPro"/>
</dbReference>
<comment type="caution">
    <text evidence="2">The sequence shown here is derived from an EMBL/GenBank/DDBJ whole genome shotgun (WGS) entry which is preliminary data.</text>
</comment>
<name>A0A423PKB1_9GAMM</name>
<dbReference type="InParanoid" id="A0A423PKB1"/>
<dbReference type="PANTHER" id="PTHR42759">
    <property type="entry name" value="MOXR FAMILY PROTEIN"/>
    <property type="match status" value="1"/>
</dbReference>
<dbReference type="InterPro" id="IPR027417">
    <property type="entry name" value="P-loop_NTPase"/>
</dbReference>
<evidence type="ECO:0000313" key="3">
    <source>
        <dbReference type="Proteomes" id="UP000285310"/>
    </source>
</evidence>
<accession>A0A423PKB1</accession>
<reference evidence="2 3" key="1">
    <citation type="submission" date="2013-10" db="EMBL/GenBank/DDBJ databases">
        <title>Salinisphaera japonica YTM-1 Genome Sequencing.</title>
        <authorList>
            <person name="Lai Q."/>
            <person name="Li C."/>
            <person name="Shao Z."/>
        </authorList>
    </citation>
    <scope>NUCLEOTIDE SEQUENCE [LARGE SCALE GENOMIC DNA]</scope>
    <source>
        <strain evidence="2 3">YTM-1</strain>
    </source>
</reference>
<feature type="domain" description="AAA+ ATPase" evidence="1">
    <location>
        <begin position="36"/>
        <end position="195"/>
    </location>
</feature>
<dbReference type="OrthoDB" id="9783370at2"/>
<dbReference type="SUPFAM" id="SSF52540">
    <property type="entry name" value="P-loop containing nucleoside triphosphate hydrolases"/>
    <property type="match status" value="1"/>
</dbReference>
<dbReference type="InterPro" id="IPR011704">
    <property type="entry name" value="ATPase_dyneun-rel_AAA"/>
</dbReference>
<evidence type="ECO:0000313" key="2">
    <source>
        <dbReference type="EMBL" id="ROO26050.1"/>
    </source>
</evidence>
<protein>
    <submittedName>
        <fullName evidence="2">ATPase</fullName>
    </submittedName>
</protein>
<dbReference type="RefSeq" id="WP_123658827.1">
    <property type="nucleotide sequence ID" value="NZ_AYKG01000039.1"/>
</dbReference>
<dbReference type="Pfam" id="PF07728">
    <property type="entry name" value="AAA_5"/>
    <property type="match status" value="1"/>
</dbReference>